<reference evidence="1 2" key="1">
    <citation type="journal article" date="2014" name="Agronomy (Basel)">
        <title>A Draft Genome Sequence for Ensete ventricosum, the Drought-Tolerant Tree Against Hunger.</title>
        <authorList>
            <person name="Harrison J."/>
            <person name="Moore K.A."/>
            <person name="Paszkiewicz K."/>
            <person name="Jones T."/>
            <person name="Grant M."/>
            <person name="Ambacheew D."/>
            <person name="Muzemil S."/>
            <person name="Studholme D.J."/>
        </authorList>
    </citation>
    <scope>NUCLEOTIDE SEQUENCE [LARGE SCALE GENOMIC DNA]</scope>
</reference>
<gene>
    <name evidence="1" type="ORF">B296_00049438</name>
</gene>
<feature type="non-terminal residue" evidence="1">
    <location>
        <position position="1"/>
    </location>
</feature>
<organism evidence="1 2">
    <name type="scientific">Ensete ventricosum</name>
    <name type="common">Abyssinian banana</name>
    <name type="synonym">Musa ensete</name>
    <dbReference type="NCBI Taxonomy" id="4639"/>
    <lineage>
        <taxon>Eukaryota</taxon>
        <taxon>Viridiplantae</taxon>
        <taxon>Streptophyta</taxon>
        <taxon>Embryophyta</taxon>
        <taxon>Tracheophyta</taxon>
        <taxon>Spermatophyta</taxon>
        <taxon>Magnoliopsida</taxon>
        <taxon>Liliopsida</taxon>
        <taxon>Zingiberales</taxon>
        <taxon>Musaceae</taxon>
        <taxon>Ensete</taxon>
    </lineage>
</organism>
<dbReference type="AlphaFoldDB" id="A0A426WXV6"/>
<evidence type="ECO:0000313" key="1">
    <source>
        <dbReference type="EMBL" id="RRT31532.1"/>
    </source>
</evidence>
<protein>
    <submittedName>
        <fullName evidence="1">Uncharacterized protein</fullName>
    </submittedName>
</protein>
<name>A0A426WXV6_ENSVE</name>
<proteinExistence type="predicted"/>
<dbReference type="EMBL" id="AMZH03038581">
    <property type="protein sequence ID" value="RRT31532.1"/>
    <property type="molecule type" value="Genomic_DNA"/>
</dbReference>
<dbReference type="Proteomes" id="UP000287651">
    <property type="component" value="Unassembled WGS sequence"/>
</dbReference>
<accession>A0A426WXV6</accession>
<evidence type="ECO:0000313" key="2">
    <source>
        <dbReference type="Proteomes" id="UP000287651"/>
    </source>
</evidence>
<comment type="caution">
    <text evidence="1">The sequence shown here is derived from an EMBL/GenBank/DDBJ whole genome shotgun (WGS) entry which is preliminary data.</text>
</comment>
<sequence>GGRAGRGRQPLAGALQSTPFSGAALQVVVPAGGASTRKCHPCGRLSPFASVGGLPFGLALAAASCPLVRGLGRGLAVGGRPCLGTGRGWPHLLLTAFVAKT</sequence>